<sequence length="126" mass="14320">PSLSENQSLLKMPPWVNVWLLGAICLSMALHFLILYVDPLPIRPLHTLQWIMVLKLSLPVILLDETLKFAARNYVEPPKEAEGLNRHKSCLASWLEGVSWSFILVAGPLVVWLYSTDTNITKVLWS</sequence>
<evidence type="ECO:0000256" key="7">
    <source>
        <dbReference type="ARBA" id="ARBA00022989"/>
    </source>
</evidence>
<keyword evidence="7 9" id="KW-1133">Transmembrane helix</keyword>
<evidence type="ECO:0000256" key="5">
    <source>
        <dbReference type="ARBA" id="ARBA00022842"/>
    </source>
</evidence>
<comment type="caution">
    <text evidence="11">The sequence shown here is derived from an EMBL/GenBank/DDBJ whole genome shotgun (WGS) entry which is preliminary data.</text>
</comment>
<evidence type="ECO:0000313" key="11">
    <source>
        <dbReference type="EMBL" id="GCC42446.1"/>
    </source>
</evidence>
<evidence type="ECO:0000256" key="4">
    <source>
        <dbReference type="ARBA" id="ARBA00022840"/>
    </source>
</evidence>
<proteinExistence type="predicted"/>
<evidence type="ECO:0000256" key="8">
    <source>
        <dbReference type="ARBA" id="ARBA00023136"/>
    </source>
</evidence>
<dbReference type="Pfam" id="PF00689">
    <property type="entry name" value="Cation_ATPase_C"/>
    <property type="match status" value="1"/>
</dbReference>
<keyword evidence="5" id="KW-0460">Magnesium</keyword>
<evidence type="ECO:0000256" key="1">
    <source>
        <dbReference type="ARBA" id="ARBA00004141"/>
    </source>
</evidence>
<dbReference type="GO" id="GO:0005524">
    <property type="term" value="F:ATP binding"/>
    <property type="evidence" value="ECO:0007669"/>
    <property type="project" value="UniProtKB-KW"/>
</dbReference>
<dbReference type="OrthoDB" id="9935133at2759"/>
<keyword evidence="3" id="KW-0547">Nucleotide-binding</keyword>
<dbReference type="SUPFAM" id="SSF81665">
    <property type="entry name" value="Calcium ATPase, transmembrane domain M"/>
    <property type="match status" value="1"/>
</dbReference>
<comment type="subcellular location">
    <subcellularLocation>
        <location evidence="1">Membrane</location>
        <topology evidence="1">Multi-pass membrane protein</topology>
    </subcellularLocation>
</comment>
<accession>A0A401TIL8</accession>
<dbReference type="AlphaFoldDB" id="A0A401TIL8"/>
<dbReference type="FunFam" id="1.20.1110.10:FF:000065">
    <property type="entry name" value="Sarcoplasmic/endoplasmic reticulum calcium ATPase 1"/>
    <property type="match status" value="1"/>
</dbReference>
<keyword evidence="6" id="KW-1278">Translocase</keyword>
<feature type="non-terminal residue" evidence="11">
    <location>
        <position position="1"/>
    </location>
</feature>
<dbReference type="Proteomes" id="UP000287033">
    <property type="component" value="Unassembled WGS sequence"/>
</dbReference>
<evidence type="ECO:0000256" key="6">
    <source>
        <dbReference type="ARBA" id="ARBA00022967"/>
    </source>
</evidence>
<keyword evidence="4" id="KW-0067">ATP-binding</keyword>
<dbReference type="EMBL" id="BEZZ01071073">
    <property type="protein sequence ID" value="GCC42446.1"/>
    <property type="molecule type" value="Genomic_DNA"/>
</dbReference>
<protein>
    <recommendedName>
        <fullName evidence="10">Cation-transporting P-type ATPase C-terminal domain-containing protein</fullName>
    </recommendedName>
</protein>
<feature type="domain" description="Cation-transporting P-type ATPase C-terminal" evidence="10">
    <location>
        <begin position="4"/>
        <end position="69"/>
    </location>
</feature>
<evidence type="ECO:0000256" key="2">
    <source>
        <dbReference type="ARBA" id="ARBA00022692"/>
    </source>
</evidence>
<dbReference type="GO" id="GO:0016020">
    <property type="term" value="C:membrane"/>
    <property type="evidence" value="ECO:0007669"/>
    <property type="project" value="UniProtKB-SubCell"/>
</dbReference>
<dbReference type="InterPro" id="IPR006068">
    <property type="entry name" value="ATPase_P-typ_cation-transptr_C"/>
</dbReference>
<keyword evidence="12" id="KW-1185">Reference proteome</keyword>
<organism evidence="11 12">
    <name type="scientific">Chiloscyllium punctatum</name>
    <name type="common">Brownbanded bambooshark</name>
    <name type="synonym">Hemiscyllium punctatum</name>
    <dbReference type="NCBI Taxonomy" id="137246"/>
    <lineage>
        <taxon>Eukaryota</taxon>
        <taxon>Metazoa</taxon>
        <taxon>Chordata</taxon>
        <taxon>Craniata</taxon>
        <taxon>Vertebrata</taxon>
        <taxon>Chondrichthyes</taxon>
        <taxon>Elasmobranchii</taxon>
        <taxon>Galeomorphii</taxon>
        <taxon>Galeoidea</taxon>
        <taxon>Orectolobiformes</taxon>
        <taxon>Hemiscylliidae</taxon>
        <taxon>Chiloscyllium</taxon>
    </lineage>
</organism>
<reference evidence="11 12" key="1">
    <citation type="journal article" date="2018" name="Nat. Ecol. Evol.">
        <title>Shark genomes provide insights into elasmobranch evolution and the origin of vertebrates.</title>
        <authorList>
            <person name="Hara Y"/>
            <person name="Yamaguchi K"/>
            <person name="Onimaru K"/>
            <person name="Kadota M"/>
            <person name="Koyanagi M"/>
            <person name="Keeley SD"/>
            <person name="Tatsumi K"/>
            <person name="Tanaka K"/>
            <person name="Motone F"/>
            <person name="Kageyama Y"/>
            <person name="Nozu R"/>
            <person name="Adachi N"/>
            <person name="Nishimura O"/>
            <person name="Nakagawa R"/>
            <person name="Tanegashima C"/>
            <person name="Kiyatake I"/>
            <person name="Matsumoto R"/>
            <person name="Murakumo K"/>
            <person name="Nishida K"/>
            <person name="Terakita A"/>
            <person name="Kuratani S"/>
            <person name="Sato K"/>
            <person name="Hyodo S Kuraku.S."/>
        </authorList>
    </citation>
    <scope>NUCLEOTIDE SEQUENCE [LARGE SCALE GENOMIC DNA]</scope>
</reference>
<dbReference type="STRING" id="137246.A0A401TIL8"/>
<keyword evidence="8 9" id="KW-0472">Membrane</keyword>
<dbReference type="OMA" id="RRSTHNF"/>
<keyword evidence="2 9" id="KW-0812">Transmembrane</keyword>
<dbReference type="Gene3D" id="1.20.1110.10">
    <property type="entry name" value="Calcium-transporting ATPase, transmembrane domain"/>
    <property type="match status" value="1"/>
</dbReference>
<evidence type="ECO:0000313" key="12">
    <source>
        <dbReference type="Proteomes" id="UP000287033"/>
    </source>
</evidence>
<feature type="transmembrane region" description="Helical" evidence="9">
    <location>
        <begin position="18"/>
        <end position="38"/>
    </location>
</feature>
<feature type="transmembrane region" description="Helical" evidence="9">
    <location>
        <begin position="91"/>
        <end position="114"/>
    </location>
</feature>
<gene>
    <name evidence="11" type="ORF">chiPu_0026045</name>
</gene>
<evidence type="ECO:0000256" key="9">
    <source>
        <dbReference type="SAM" id="Phobius"/>
    </source>
</evidence>
<dbReference type="InterPro" id="IPR023298">
    <property type="entry name" value="ATPase_P-typ_TM_dom_sf"/>
</dbReference>
<evidence type="ECO:0000259" key="10">
    <source>
        <dbReference type="Pfam" id="PF00689"/>
    </source>
</evidence>
<name>A0A401TIL8_CHIPU</name>
<evidence type="ECO:0000256" key="3">
    <source>
        <dbReference type="ARBA" id="ARBA00022741"/>
    </source>
</evidence>